<feature type="transmembrane region" description="Helical" evidence="10">
    <location>
        <begin position="70"/>
        <end position="94"/>
    </location>
</feature>
<reference evidence="12 13" key="1">
    <citation type="submission" date="2019-01" db="EMBL/GenBank/DDBJ databases">
        <title>Geovibrio thiophilus DSM 11263, complete genome.</title>
        <authorList>
            <person name="Spring S."/>
            <person name="Bunk B."/>
            <person name="Sproer C."/>
        </authorList>
    </citation>
    <scope>NUCLEOTIDE SEQUENCE [LARGE SCALE GENOMIC DNA]</scope>
    <source>
        <strain evidence="12 13">DSM 11263</strain>
    </source>
</reference>
<keyword evidence="10" id="KW-1003">Cell membrane</keyword>
<evidence type="ECO:0000256" key="3">
    <source>
        <dbReference type="ARBA" id="ARBA00022448"/>
    </source>
</evidence>
<protein>
    <recommendedName>
        <fullName evidence="9 10">Protein translocase subunit SecY</fullName>
    </recommendedName>
</protein>
<dbReference type="OrthoDB" id="9809248at2"/>
<feature type="transmembrane region" description="Helical" evidence="10">
    <location>
        <begin position="270"/>
        <end position="289"/>
    </location>
</feature>
<keyword evidence="3 10" id="KW-0813">Transport</keyword>
<evidence type="ECO:0000256" key="9">
    <source>
        <dbReference type="ARBA" id="ARBA00039733"/>
    </source>
</evidence>
<keyword evidence="7 10" id="KW-0811">Translocation</keyword>
<comment type="function">
    <text evidence="10">The central subunit of the protein translocation channel SecYEG. Consists of two halves formed by TMs 1-5 and 6-10. These two domains form a lateral gate at the front which open onto the bilayer between TMs 2 and 7, and are clamped together by SecE at the back. The channel is closed by both a pore ring composed of hydrophobic SecY resides and a short helix (helix 2A) on the extracellular side of the membrane which forms a plug. The plug probably moves laterally to allow the channel to open. The ring and the pore may move independently.</text>
</comment>
<dbReference type="InterPro" id="IPR023201">
    <property type="entry name" value="SecY_dom_sf"/>
</dbReference>
<dbReference type="PROSITE" id="PS00756">
    <property type="entry name" value="SECY_2"/>
    <property type="match status" value="1"/>
</dbReference>
<feature type="transmembrane region" description="Helical" evidence="10">
    <location>
        <begin position="212"/>
        <end position="234"/>
    </location>
</feature>
<evidence type="ECO:0000256" key="7">
    <source>
        <dbReference type="ARBA" id="ARBA00023010"/>
    </source>
</evidence>
<dbReference type="InterPro" id="IPR026593">
    <property type="entry name" value="SecY"/>
</dbReference>
<organism evidence="12 13">
    <name type="scientific">Geovibrio thiophilus</name>
    <dbReference type="NCBI Taxonomy" id="139438"/>
    <lineage>
        <taxon>Bacteria</taxon>
        <taxon>Pseudomonadati</taxon>
        <taxon>Deferribacterota</taxon>
        <taxon>Deferribacteres</taxon>
        <taxon>Deferribacterales</taxon>
        <taxon>Geovibrionaceae</taxon>
        <taxon>Geovibrio</taxon>
    </lineage>
</organism>
<dbReference type="PIRSF" id="PIRSF004557">
    <property type="entry name" value="SecY"/>
    <property type="match status" value="1"/>
</dbReference>
<feature type="transmembrane region" description="Helical" evidence="10">
    <location>
        <begin position="152"/>
        <end position="172"/>
    </location>
</feature>
<feature type="transmembrane region" description="Helical" evidence="10">
    <location>
        <begin position="179"/>
        <end position="200"/>
    </location>
</feature>
<dbReference type="InterPro" id="IPR002208">
    <property type="entry name" value="SecY/SEC61-alpha"/>
</dbReference>
<dbReference type="Gene3D" id="1.10.3370.10">
    <property type="entry name" value="SecY subunit domain"/>
    <property type="match status" value="1"/>
</dbReference>
<accession>A0A410JX87</accession>
<dbReference type="FunFam" id="1.10.3370.10:FF:000001">
    <property type="entry name" value="Preprotein translocase subunit SecY"/>
    <property type="match status" value="1"/>
</dbReference>
<dbReference type="GO" id="GO:0006605">
    <property type="term" value="P:protein targeting"/>
    <property type="evidence" value="ECO:0007669"/>
    <property type="project" value="UniProtKB-UniRule"/>
</dbReference>
<gene>
    <name evidence="10 12" type="primary">secY</name>
    <name evidence="12" type="ORF">EP073_05095</name>
</gene>
<sequence>MLKKFEDIFSIPELRKRILYTLLFLFIYRIGAHVPTPGIDGGALSEFFAQQSGNLLGFFDMFTGGALSKLTVFGLGIMPYISAAIILELLTVAVPHLSELKKQGNEGREKITKYTRYGTVLISAVQGMGISIGLESMTSPGGVHVVMFPGWGFRLVTMITLTTGTIFLMWLGEKITERGLGNGISVLIFAGIVASFPSAISRTFTLVQSGELQIITLIVVIAIILAVTAAIVFMETSQRRLPIQHVKRVAAGPQHGNVNSSYLPLKLNPAGVIPIIFAMSILAVPSTLATFSTNEIVQKISFWFTPSSAMYYVFSLVMIIFFTYFYTSIIFNPTDIAENINKGGGVIPGKRPGEHTAAFIDYVLSRLTFVGAVYLSAVALLPQLFISGFNVPFYFGGTSLLIVIGVGMDVISKIETHLVSHNYDGFLKKGRIKGRSLI</sequence>
<keyword evidence="8 10" id="KW-0472">Membrane</keyword>
<dbReference type="GO" id="GO:0005886">
    <property type="term" value="C:plasma membrane"/>
    <property type="evidence" value="ECO:0007669"/>
    <property type="project" value="UniProtKB-SubCell"/>
</dbReference>
<dbReference type="PANTHER" id="PTHR10906">
    <property type="entry name" value="SECY/SEC61-ALPHA FAMILY MEMBER"/>
    <property type="match status" value="1"/>
</dbReference>
<evidence type="ECO:0000313" key="12">
    <source>
        <dbReference type="EMBL" id="QAR32797.1"/>
    </source>
</evidence>
<evidence type="ECO:0000256" key="2">
    <source>
        <dbReference type="ARBA" id="ARBA00005751"/>
    </source>
</evidence>
<comment type="subcellular location">
    <subcellularLocation>
        <location evidence="10">Cell membrane</location>
        <topology evidence="10">Multi-pass membrane protein</topology>
    </subcellularLocation>
    <subcellularLocation>
        <location evidence="1">Membrane</location>
        <topology evidence="1">Multi-pass membrane protein</topology>
    </subcellularLocation>
</comment>
<keyword evidence="4 10" id="KW-0812">Transmembrane</keyword>
<evidence type="ECO:0000256" key="10">
    <source>
        <dbReference type="HAMAP-Rule" id="MF_01465"/>
    </source>
</evidence>
<feature type="transmembrane region" description="Helical" evidence="10">
    <location>
        <begin position="392"/>
        <end position="411"/>
    </location>
</feature>
<dbReference type="Proteomes" id="UP000287502">
    <property type="component" value="Chromosome"/>
</dbReference>
<evidence type="ECO:0000256" key="5">
    <source>
        <dbReference type="ARBA" id="ARBA00022927"/>
    </source>
</evidence>
<feature type="transmembrane region" description="Helical" evidence="10">
    <location>
        <begin position="18"/>
        <end position="36"/>
    </location>
</feature>
<dbReference type="PRINTS" id="PR00303">
    <property type="entry name" value="SECYTRNLCASE"/>
</dbReference>
<feature type="transmembrane region" description="Helical" evidence="10">
    <location>
        <begin position="114"/>
        <end position="132"/>
    </location>
</feature>
<evidence type="ECO:0000256" key="8">
    <source>
        <dbReference type="ARBA" id="ARBA00023136"/>
    </source>
</evidence>
<dbReference type="Pfam" id="PF00344">
    <property type="entry name" value="SecY"/>
    <property type="match status" value="1"/>
</dbReference>
<feature type="transmembrane region" description="Helical" evidence="10">
    <location>
        <begin position="367"/>
        <end position="386"/>
    </location>
</feature>
<dbReference type="EMBL" id="CP035108">
    <property type="protein sequence ID" value="QAR32797.1"/>
    <property type="molecule type" value="Genomic_DNA"/>
</dbReference>
<evidence type="ECO:0000256" key="6">
    <source>
        <dbReference type="ARBA" id="ARBA00022989"/>
    </source>
</evidence>
<evidence type="ECO:0000256" key="4">
    <source>
        <dbReference type="ARBA" id="ARBA00022692"/>
    </source>
</evidence>
<keyword evidence="6 10" id="KW-1133">Transmembrane helix</keyword>
<evidence type="ECO:0000256" key="1">
    <source>
        <dbReference type="ARBA" id="ARBA00004141"/>
    </source>
</evidence>
<dbReference type="InterPro" id="IPR030659">
    <property type="entry name" value="SecY_CS"/>
</dbReference>
<dbReference type="GO" id="GO:0043952">
    <property type="term" value="P:protein transport by the Sec complex"/>
    <property type="evidence" value="ECO:0007669"/>
    <property type="project" value="UniProtKB-UniRule"/>
</dbReference>
<keyword evidence="5 10" id="KW-0653">Protein transport</keyword>
<feature type="transmembrane region" description="Helical" evidence="10">
    <location>
        <begin position="309"/>
        <end position="331"/>
    </location>
</feature>
<evidence type="ECO:0000313" key="13">
    <source>
        <dbReference type="Proteomes" id="UP000287502"/>
    </source>
</evidence>
<comment type="similarity">
    <text evidence="2 10 11">Belongs to the SecY/SEC61-alpha family.</text>
</comment>
<comment type="subunit">
    <text evidence="10">Component of the Sec protein translocase complex. Heterotrimer consisting of SecY, SecE and SecG subunits. The heterotrimers can form oligomers, although 1 heterotrimer is thought to be able to translocate proteins. Interacts with the ribosome. Interacts with SecDF, and other proteins may be involved. Interacts with SecA.</text>
</comment>
<keyword evidence="13" id="KW-1185">Reference proteome</keyword>
<dbReference type="SUPFAM" id="SSF103491">
    <property type="entry name" value="Preprotein translocase SecY subunit"/>
    <property type="match status" value="1"/>
</dbReference>
<proteinExistence type="inferred from homology"/>
<dbReference type="KEGG" id="gtl:EP073_05095"/>
<name>A0A410JX87_9BACT</name>
<dbReference type="GO" id="GO:0065002">
    <property type="term" value="P:intracellular protein transmembrane transport"/>
    <property type="evidence" value="ECO:0007669"/>
    <property type="project" value="UniProtKB-UniRule"/>
</dbReference>
<dbReference type="HAMAP" id="MF_01465">
    <property type="entry name" value="SecY"/>
    <property type="match status" value="1"/>
</dbReference>
<dbReference type="AlphaFoldDB" id="A0A410JX87"/>
<dbReference type="NCBIfam" id="TIGR00967">
    <property type="entry name" value="3a0501s007"/>
    <property type="match status" value="1"/>
</dbReference>
<dbReference type="RefSeq" id="WP_128466083.1">
    <property type="nucleotide sequence ID" value="NZ_CP035108.1"/>
</dbReference>
<evidence type="ECO:0000256" key="11">
    <source>
        <dbReference type="RuleBase" id="RU004349"/>
    </source>
</evidence>